<proteinExistence type="predicted"/>
<keyword evidence="1" id="KW-0378">Hydrolase</keyword>
<evidence type="ECO:0000313" key="3">
    <source>
        <dbReference type="Proteomes" id="UP000502894"/>
    </source>
</evidence>
<organism evidence="2 3">
    <name type="scientific">Legionella antarctica</name>
    <dbReference type="NCBI Taxonomy" id="2708020"/>
    <lineage>
        <taxon>Bacteria</taxon>
        <taxon>Pseudomonadati</taxon>
        <taxon>Pseudomonadota</taxon>
        <taxon>Gammaproteobacteria</taxon>
        <taxon>Legionellales</taxon>
        <taxon>Legionellaceae</taxon>
        <taxon>Legionella</taxon>
    </lineage>
</organism>
<dbReference type="KEGG" id="lant:TUM19329_33490"/>
<dbReference type="InterPro" id="IPR036514">
    <property type="entry name" value="SGNH_hydro_sf"/>
</dbReference>
<dbReference type="PANTHER" id="PTHR45648">
    <property type="entry name" value="GDSL LIPASE/ACYLHYDROLASE FAMILY PROTEIN (AFU_ORTHOLOGUE AFUA_4G14700)"/>
    <property type="match status" value="1"/>
</dbReference>
<dbReference type="InterPro" id="IPR051058">
    <property type="entry name" value="GDSL_Est/Lipase"/>
</dbReference>
<protein>
    <recommendedName>
        <fullName evidence="4">Thermolabile hemolysin</fullName>
    </recommendedName>
</protein>
<dbReference type="Pfam" id="PF00657">
    <property type="entry name" value="Lipase_GDSL"/>
    <property type="match status" value="1"/>
</dbReference>
<dbReference type="Gene3D" id="3.40.50.1110">
    <property type="entry name" value="SGNH hydrolase"/>
    <property type="match status" value="1"/>
</dbReference>
<evidence type="ECO:0000313" key="2">
    <source>
        <dbReference type="EMBL" id="BCA96988.1"/>
    </source>
</evidence>
<dbReference type="CDD" id="cd01846">
    <property type="entry name" value="fatty_acyltransferase_like"/>
    <property type="match status" value="1"/>
</dbReference>
<dbReference type="Proteomes" id="UP000502894">
    <property type="component" value="Chromosome"/>
</dbReference>
<gene>
    <name evidence="2" type="ORF">TUM19329_33490</name>
</gene>
<dbReference type="InterPro" id="IPR001087">
    <property type="entry name" value="GDSL"/>
</dbReference>
<dbReference type="PANTHER" id="PTHR45648:SF22">
    <property type="entry name" value="GDSL LIPASE_ACYLHYDROLASE FAMILY PROTEIN (AFU_ORTHOLOGUE AFUA_4G14700)"/>
    <property type="match status" value="1"/>
</dbReference>
<dbReference type="EMBL" id="AP022839">
    <property type="protein sequence ID" value="BCA96988.1"/>
    <property type="molecule type" value="Genomic_DNA"/>
</dbReference>
<reference evidence="2" key="1">
    <citation type="journal article" date="2020" name="Microbiol. Resour. Announc.">
        <title>Complete Genome Sequence of Novel Psychrotolerant Legionella Strain TUM19329, Isolated from Antarctic Lake Sediment.</title>
        <authorList>
            <person name="Shimada S."/>
            <person name="Nakai R."/>
            <person name="Aoki K."/>
            <person name="Shimoeda N."/>
            <person name="Ohno G."/>
            <person name="Miyazaki Y."/>
            <person name="Kudoh S."/>
            <person name="Imura S."/>
            <person name="Watanabe K."/>
            <person name="Ishii Y."/>
            <person name="Tateda K."/>
        </authorList>
    </citation>
    <scope>NUCLEOTIDE SEQUENCE [LARGE SCALE GENOMIC DNA]</scope>
    <source>
        <strain evidence="2">TUM19329</strain>
    </source>
</reference>
<accession>A0A6F8T9F6</accession>
<dbReference type="GO" id="GO:0016788">
    <property type="term" value="F:hydrolase activity, acting on ester bonds"/>
    <property type="evidence" value="ECO:0007669"/>
    <property type="project" value="InterPro"/>
</dbReference>
<dbReference type="RefSeq" id="WP_226905512.1">
    <property type="nucleotide sequence ID" value="NZ_AP022839.1"/>
</dbReference>
<evidence type="ECO:0008006" key="4">
    <source>
        <dbReference type="Google" id="ProtNLM"/>
    </source>
</evidence>
<dbReference type="AlphaFoldDB" id="A0A6F8T9F6"/>
<sequence>MEEIIMTDQKKISHIIMMGDSLSDRGTANEAFVLGCIPMKFLAGLYKNSSRGRFTNGYVWADVIASFFASDFMISEIKKKYRYTNDDIADAIVNKEKRILDEIMYDYDLDNDLIVKYEGHDFVRSYDQGGLSSYDYSWRLSSSISRFFSRIILPTLKTMRDKVLAYDEQNKIPAHRKNETLVIEWSGANDLITVNEKPSIDEVDKAIKERIKNVEILIQNGYRNFIWFNLPDLSLTPRFQNMKGVKGEEARKNAHDCIEYFNQQLINACEQFKVMYPNCSFDVCDINSVFVEAYRNPDAYGLDADKLKQPYISSDDFKILSNNTSPAKGYTFWDDIHPTANVHALLANKFYEKYTIEYHFTEPGSQETPCHIPREKLEKAFCMRYEMRLQQEANRFFGLKEKTTIDYKNTCLEKIIEFALYEQGKIARKVLEELQWIDHDGNLKLNIPELEDAVSKVSSYHDNPQILTSLDAREG</sequence>
<name>A0A6F8T9F6_9GAMM</name>
<dbReference type="SUPFAM" id="SSF52266">
    <property type="entry name" value="SGNH hydrolase"/>
    <property type="match status" value="1"/>
</dbReference>
<evidence type="ECO:0000256" key="1">
    <source>
        <dbReference type="ARBA" id="ARBA00022801"/>
    </source>
</evidence>
<keyword evidence="3" id="KW-1185">Reference proteome</keyword>